<reference evidence="3" key="1">
    <citation type="submission" date="2022-10" db="EMBL/GenBank/DDBJ databases">
        <title>Genome assembly of Pristionchus species.</title>
        <authorList>
            <person name="Yoshida K."/>
            <person name="Sommer R.J."/>
        </authorList>
    </citation>
    <scope>NUCLEOTIDE SEQUENCE [LARGE SCALE GENOMIC DNA]</scope>
    <source>
        <strain evidence="3">RS5460</strain>
    </source>
</reference>
<dbReference type="Proteomes" id="UP001328107">
    <property type="component" value="Unassembled WGS sequence"/>
</dbReference>
<keyword evidence="1" id="KW-0472">Membrane</keyword>
<name>A0AAN4ZNL2_9BILA</name>
<dbReference type="EMBL" id="BTRK01000003">
    <property type="protein sequence ID" value="GMR40290.1"/>
    <property type="molecule type" value="Genomic_DNA"/>
</dbReference>
<evidence type="ECO:0000313" key="2">
    <source>
        <dbReference type="EMBL" id="GMR40290.1"/>
    </source>
</evidence>
<keyword evidence="1" id="KW-1133">Transmembrane helix</keyword>
<sequence length="121" mass="13756">CKQLEGAAMSPLDIFDRCQTIIVSALLFFTIPPACFVYYKLLFYPPFSQNYTFKLIVINGVANLVNGVAYMIVYQLSSFQFVHSIYQSIQEHNLVKGLSIIHVIFMEISLNSALFVALHRV</sequence>
<keyword evidence="1" id="KW-0812">Transmembrane</keyword>
<feature type="non-terminal residue" evidence="2">
    <location>
        <position position="1"/>
    </location>
</feature>
<feature type="transmembrane region" description="Helical" evidence="1">
    <location>
        <begin position="21"/>
        <end position="39"/>
    </location>
</feature>
<dbReference type="AlphaFoldDB" id="A0AAN4ZNL2"/>
<keyword evidence="3" id="KW-1185">Reference proteome</keyword>
<feature type="transmembrane region" description="Helical" evidence="1">
    <location>
        <begin position="94"/>
        <end position="118"/>
    </location>
</feature>
<accession>A0AAN4ZNL2</accession>
<feature type="transmembrane region" description="Helical" evidence="1">
    <location>
        <begin position="51"/>
        <end position="73"/>
    </location>
</feature>
<organism evidence="2 3">
    <name type="scientific">Pristionchus mayeri</name>
    <dbReference type="NCBI Taxonomy" id="1317129"/>
    <lineage>
        <taxon>Eukaryota</taxon>
        <taxon>Metazoa</taxon>
        <taxon>Ecdysozoa</taxon>
        <taxon>Nematoda</taxon>
        <taxon>Chromadorea</taxon>
        <taxon>Rhabditida</taxon>
        <taxon>Rhabditina</taxon>
        <taxon>Diplogasteromorpha</taxon>
        <taxon>Diplogasteroidea</taxon>
        <taxon>Neodiplogasteridae</taxon>
        <taxon>Pristionchus</taxon>
    </lineage>
</organism>
<evidence type="ECO:0000256" key="1">
    <source>
        <dbReference type="SAM" id="Phobius"/>
    </source>
</evidence>
<protein>
    <recommendedName>
        <fullName evidence="4">G protein-coupled receptor</fullName>
    </recommendedName>
</protein>
<feature type="non-terminal residue" evidence="2">
    <location>
        <position position="121"/>
    </location>
</feature>
<evidence type="ECO:0000313" key="3">
    <source>
        <dbReference type="Proteomes" id="UP001328107"/>
    </source>
</evidence>
<gene>
    <name evidence="2" type="ORF">PMAYCL1PPCAC_10485</name>
</gene>
<comment type="caution">
    <text evidence="2">The sequence shown here is derived from an EMBL/GenBank/DDBJ whole genome shotgun (WGS) entry which is preliminary data.</text>
</comment>
<evidence type="ECO:0008006" key="4">
    <source>
        <dbReference type="Google" id="ProtNLM"/>
    </source>
</evidence>
<proteinExistence type="predicted"/>